<dbReference type="Proteomes" id="UP001596072">
    <property type="component" value="Unassembled WGS sequence"/>
</dbReference>
<evidence type="ECO:0000313" key="2">
    <source>
        <dbReference type="EMBL" id="MFC5728775.1"/>
    </source>
</evidence>
<dbReference type="InterPro" id="IPR027417">
    <property type="entry name" value="P-loop_NTPase"/>
</dbReference>
<evidence type="ECO:0000256" key="1">
    <source>
        <dbReference type="SAM" id="MobiDB-lite"/>
    </source>
</evidence>
<name>A0ABW0ZJX2_9ACTN</name>
<protein>
    <recommendedName>
        <fullName evidence="4">UvrD-like helicase C-terminal domain-containing protein</fullName>
    </recommendedName>
</protein>
<feature type="region of interest" description="Disordered" evidence="1">
    <location>
        <begin position="1"/>
        <end position="31"/>
    </location>
</feature>
<organism evidence="2 3">
    <name type="scientific">Nocardioides vastitatis</name>
    <dbReference type="NCBI Taxonomy" id="2568655"/>
    <lineage>
        <taxon>Bacteria</taxon>
        <taxon>Bacillati</taxon>
        <taxon>Actinomycetota</taxon>
        <taxon>Actinomycetes</taxon>
        <taxon>Propionibacteriales</taxon>
        <taxon>Nocardioidaceae</taxon>
        <taxon>Nocardioides</taxon>
    </lineage>
</organism>
<sequence>MASLNAAIRDQRRADPATGNSTDPDPSLVTARGERVGLGDRVATRRNDPDLGVANRQTWTVAGIGEDGHLILHGRGRDREIPAEYATRFVELAYATTVHGAQGETVEAAHVALGDTTGAAAAYVAMTRGRESNTAHLVAETLEDARKQWVDVFSRDRADLGPHERNVPLAFPLPCHRIPVTPLAHADRRESTP</sequence>
<dbReference type="Gene3D" id="3.40.50.300">
    <property type="entry name" value="P-loop containing nucleotide triphosphate hydrolases"/>
    <property type="match status" value="1"/>
</dbReference>
<accession>A0ABW0ZJX2</accession>
<proteinExistence type="predicted"/>
<dbReference type="CDD" id="cd18809">
    <property type="entry name" value="SF1_C_RecD"/>
    <property type="match status" value="1"/>
</dbReference>
<comment type="caution">
    <text evidence="2">The sequence shown here is derived from an EMBL/GenBank/DDBJ whole genome shotgun (WGS) entry which is preliminary data.</text>
</comment>
<evidence type="ECO:0008006" key="4">
    <source>
        <dbReference type="Google" id="ProtNLM"/>
    </source>
</evidence>
<dbReference type="SUPFAM" id="SSF52540">
    <property type="entry name" value="P-loop containing nucleoside triphosphate hydrolases"/>
    <property type="match status" value="1"/>
</dbReference>
<gene>
    <name evidence="2" type="ORF">ACFPQB_07585</name>
</gene>
<dbReference type="Gene3D" id="2.30.30.940">
    <property type="match status" value="1"/>
</dbReference>
<evidence type="ECO:0000313" key="3">
    <source>
        <dbReference type="Proteomes" id="UP001596072"/>
    </source>
</evidence>
<keyword evidence="3" id="KW-1185">Reference proteome</keyword>
<dbReference type="RefSeq" id="WP_240769773.1">
    <property type="nucleotide sequence ID" value="NZ_JBHSNS010000002.1"/>
</dbReference>
<dbReference type="EMBL" id="JBHSNS010000002">
    <property type="protein sequence ID" value="MFC5728775.1"/>
    <property type="molecule type" value="Genomic_DNA"/>
</dbReference>
<reference evidence="3" key="1">
    <citation type="journal article" date="2019" name="Int. J. Syst. Evol. Microbiol.">
        <title>The Global Catalogue of Microorganisms (GCM) 10K type strain sequencing project: providing services to taxonomists for standard genome sequencing and annotation.</title>
        <authorList>
            <consortium name="The Broad Institute Genomics Platform"/>
            <consortium name="The Broad Institute Genome Sequencing Center for Infectious Disease"/>
            <person name="Wu L."/>
            <person name="Ma J."/>
        </authorList>
    </citation>
    <scope>NUCLEOTIDE SEQUENCE [LARGE SCALE GENOMIC DNA]</scope>
    <source>
        <strain evidence="3">YIM 94188</strain>
    </source>
</reference>